<dbReference type="InterPro" id="IPR057736">
    <property type="entry name" value="SAF_PseI/NeuA/NeuB"/>
</dbReference>
<name>E7G9F3_9FIRM</name>
<feature type="domain" description="AFP-like" evidence="1">
    <location>
        <begin position="287"/>
        <end position="344"/>
    </location>
</feature>
<dbReference type="InterPro" id="IPR013974">
    <property type="entry name" value="SAF"/>
</dbReference>
<dbReference type="eggNOG" id="COG2089">
    <property type="taxonomic scope" value="Bacteria"/>
</dbReference>
<dbReference type="GeneID" id="78231025"/>
<dbReference type="PROSITE" id="PS50844">
    <property type="entry name" value="AFP_LIKE"/>
    <property type="match status" value="1"/>
</dbReference>
<evidence type="ECO:0000259" key="1">
    <source>
        <dbReference type="PROSITE" id="PS50844"/>
    </source>
</evidence>
<dbReference type="HOGENOM" id="CLU_040465_0_1_9"/>
<comment type="caution">
    <text evidence="2">The sequence shown here is derived from an EMBL/GenBank/DDBJ whole genome shotgun (WGS) entry which is preliminary data.</text>
</comment>
<dbReference type="InterPro" id="IPR051690">
    <property type="entry name" value="PseI-like"/>
</dbReference>
<dbReference type="Pfam" id="PF08666">
    <property type="entry name" value="SAF"/>
    <property type="match status" value="1"/>
</dbReference>
<dbReference type="Gene3D" id="3.90.1210.10">
    <property type="entry name" value="Antifreeze-like/N-acetylneuraminic acid synthase C-terminal domain"/>
    <property type="match status" value="1"/>
</dbReference>
<dbReference type="InterPro" id="IPR006190">
    <property type="entry name" value="SAF_AFP_Neu5Ac"/>
</dbReference>
<dbReference type="AlphaFoldDB" id="E7G9F3"/>
<dbReference type="InterPro" id="IPR013785">
    <property type="entry name" value="Aldolase_TIM"/>
</dbReference>
<proteinExistence type="predicted"/>
<dbReference type="PANTHER" id="PTHR42966">
    <property type="entry name" value="N-ACETYLNEURAMINATE SYNTHASE"/>
    <property type="match status" value="1"/>
</dbReference>
<dbReference type="Proteomes" id="UP000003157">
    <property type="component" value="Unassembled WGS sequence"/>
</dbReference>
<keyword evidence="3" id="KW-1185">Reference proteome</keyword>
<dbReference type="PANTHER" id="PTHR42966:SF1">
    <property type="entry name" value="SIALIC ACID SYNTHASE"/>
    <property type="match status" value="1"/>
</dbReference>
<dbReference type="Gene3D" id="3.20.20.70">
    <property type="entry name" value="Aldolase class I"/>
    <property type="match status" value="1"/>
</dbReference>
<evidence type="ECO:0000313" key="2">
    <source>
        <dbReference type="EMBL" id="EFW05247.1"/>
    </source>
</evidence>
<dbReference type="GO" id="GO:0047444">
    <property type="term" value="F:N-acylneuraminate-9-phosphate synthase activity"/>
    <property type="evidence" value="ECO:0007669"/>
    <property type="project" value="TreeGrafter"/>
</dbReference>
<dbReference type="InterPro" id="IPR013132">
    <property type="entry name" value="PseI/NeuA/B-like_N"/>
</dbReference>
<organism evidence="2 3">
    <name type="scientific">Coprobacillus cateniformis</name>
    <dbReference type="NCBI Taxonomy" id="100884"/>
    <lineage>
        <taxon>Bacteria</taxon>
        <taxon>Bacillati</taxon>
        <taxon>Bacillota</taxon>
        <taxon>Erysipelotrichia</taxon>
        <taxon>Erysipelotrichales</taxon>
        <taxon>Coprobacillaceae</taxon>
        <taxon>Coprobacillus</taxon>
    </lineage>
</organism>
<sequence length="344" mass="39290">MIKQFFYDKHRKPYIIAEVSQNHDGSLGQAHAYIDAVADCGADAIKFQTHIAEEESTIHEPFRVKFSYEDRTRYDYWKRMEFTPEQWKGLYNHAIERGLDFLSSPFSIKALKMLDDIGIPAWKFGSGEIFNDVLFKKALETKKPIIISTGLSTIGDIDQYIEKIKSSGNEFIIMHCTTAYPTKPEQIDLNMIQTLQNKYGMNIGLSDHSATIYPSLSAITLGARVIEVHVTMSKYMFGPDVKASVTLEQLKQIVEGSEYIHIMLENKGTRDKLSKSAQELKLMFSKSIYIKKELQPGDIITEENLAIKKPYIGLDSAEYYSVIGKKVNKHLNKDDPLFLEYISE</sequence>
<dbReference type="SUPFAM" id="SSF51569">
    <property type="entry name" value="Aldolase"/>
    <property type="match status" value="1"/>
</dbReference>
<dbReference type="InterPro" id="IPR036732">
    <property type="entry name" value="AFP_Neu5c_C_sf"/>
</dbReference>
<dbReference type="CDD" id="cd11615">
    <property type="entry name" value="SAF_NeuB_like"/>
    <property type="match status" value="1"/>
</dbReference>
<protein>
    <recommendedName>
        <fullName evidence="1">AFP-like domain-containing protein</fullName>
    </recommendedName>
</protein>
<dbReference type="OrthoDB" id="9814210at2"/>
<dbReference type="EMBL" id="ADKX01000026">
    <property type="protein sequence ID" value="EFW05247.1"/>
    <property type="molecule type" value="Genomic_DNA"/>
</dbReference>
<gene>
    <name evidence="2" type="ORF">HMPREF9488_01391</name>
</gene>
<accession>E7G9F3</accession>
<dbReference type="Pfam" id="PF03102">
    <property type="entry name" value="NeuB"/>
    <property type="match status" value="1"/>
</dbReference>
<dbReference type="GO" id="GO:0016051">
    <property type="term" value="P:carbohydrate biosynthetic process"/>
    <property type="evidence" value="ECO:0007669"/>
    <property type="project" value="InterPro"/>
</dbReference>
<reference evidence="2 3" key="1">
    <citation type="submission" date="2010-12" db="EMBL/GenBank/DDBJ databases">
        <title>The Genome Sequence of Coprobacillus sp. strain 29_1.</title>
        <authorList>
            <consortium name="The Broad Institute Genome Sequencing Platform"/>
            <person name="Earl A."/>
            <person name="Ward D."/>
            <person name="Feldgarden M."/>
            <person name="Gevers D."/>
            <person name="Daigneault M."/>
            <person name="Sibley C.D."/>
            <person name="White A."/>
            <person name="Strauss J."/>
            <person name="Allen-Vercoe E."/>
            <person name="Young S.K."/>
            <person name="Zeng Q."/>
            <person name="Gargeya S."/>
            <person name="Fitzgerald M."/>
            <person name="Haas B."/>
            <person name="Abouelleil A."/>
            <person name="Alvarado L."/>
            <person name="Arachchi H.M."/>
            <person name="Berlin A."/>
            <person name="Brown A."/>
            <person name="Chapman S.B."/>
            <person name="Chen Z."/>
            <person name="Dunbar C."/>
            <person name="Freedman E."/>
            <person name="Gearin G."/>
            <person name="Gellesch M."/>
            <person name="Goldberg J."/>
            <person name="Griggs A."/>
            <person name="Gujja S."/>
            <person name="Heilman E."/>
            <person name="Heiman D."/>
            <person name="Howarth C."/>
            <person name="Larson L."/>
            <person name="Lui A."/>
            <person name="MacDonald P.J.P."/>
            <person name="Mehta T."/>
            <person name="Montmayeur A."/>
            <person name="Murphy C."/>
            <person name="Neiman D."/>
            <person name="Pearson M."/>
            <person name="Priest M."/>
            <person name="Roberts A."/>
            <person name="Saif S."/>
            <person name="Shea T."/>
            <person name="Shenoy N."/>
            <person name="Sisk P."/>
            <person name="Stolte C."/>
            <person name="Sykes S."/>
            <person name="White J."/>
            <person name="Yandava C."/>
            <person name="Nusbaum C."/>
            <person name="Birren B."/>
        </authorList>
    </citation>
    <scope>NUCLEOTIDE SEQUENCE [LARGE SCALE GENOMIC DNA]</scope>
    <source>
        <strain evidence="2 3">29_1</strain>
    </source>
</reference>
<evidence type="ECO:0000313" key="3">
    <source>
        <dbReference type="Proteomes" id="UP000003157"/>
    </source>
</evidence>
<dbReference type="SUPFAM" id="SSF51269">
    <property type="entry name" value="AFP III-like domain"/>
    <property type="match status" value="1"/>
</dbReference>
<dbReference type="RefSeq" id="WP_008788507.1">
    <property type="nucleotide sequence ID" value="NZ_AKCB01000003.1"/>
</dbReference>
<dbReference type="STRING" id="100884.GCA_000269565_03240"/>